<keyword evidence="3" id="KW-1185">Reference proteome</keyword>
<dbReference type="Proteomes" id="UP000198290">
    <property type="component" value="Chromosome"/>
</dbReference>
<sequence>MGETVGEDGAADGVDFDLPGGGETGVFKADVEAADAGEQATDGGVWAMHVHPLQWRAMTRWQEARRPSGDCVPGNAGI</sequence>
<dbReference type="AlphaFoldDB" id="A0A3G9GDY1"/>
<reference evidence="3" key="3">
    <citation type="journal article" date="2017" name="Plant Physiol. Biochem.">
        <title>Differential oxidative and antioxidative response of duckweed Lemna minor toward plant growth promoting/inhibiting bacteria.</title>
        <authorList>
            <person name="Ishizawa H."/>
            <person name="Kuroda M."/>
            <person name="Morikawa M."/>
            <person name="Ike M."/>
        </authorList>
    </citation>
    <scope>NUCLEOTIDE SEQUENCE [LARGE SCALE GENOMIC DNA]</scope>
    <source>
        <strain evidence="3">H3</strain>
    </source>
</reference>
<dbReference type="EMBL" id="AP018823">
    <property type="protein sequence ID" value="BBF84869.1"/>
    <property type="molecule type" value="Genomic_DNA"/>
</dbReference>
<organism evidence="2 3">
    <name type="scientific">Aquitalea magnusonii</name>
    <dbReference type="NCBI Taxonomy" id="332411"/>
    <lineage>
        <taxon>Bacteria</taxon>
        <taxon>Pseudomonadati</taxon>
        <taxon>Pseudomonadota</taxon>
        <taxon>Betaproteobacteria</taxon>
        <taxon>Neisseriales</taxon>
        <taxon>Chromobacteriaceae</taxon>
        <taxon>Aquitalea</taxon>
    </lineage>
</organism>
<accession>A0A3G9GDY1</accession>
<feature type="region of interest" description="Disordered" evidence="1">
    <location>
        <begin position="1"/>
        <end position="23"/>
    </location>
</feature>
<proteinExistence type="predicted"/>
<reference evidence="2 3" key="2">
    <citation type="journal article" date="2017" name="Genome Announc.">
        <title>Draft genome sequence of Aquitalea magnusonii strain H3, a plant growth-promoting bacterium of duckweed Lemna minor.</title>
        <authorList>
            <person name="Ishizawa H."/>
            <person name="Kuroda M."/>
            <person name="Ike M."/>
        </authorList>
    </citation>
    <scope>NUCLEOTIDE SEQUENCE [LARGE SCALE GENOMIC DNA]</scope>
    <source>
        <strain evidence="2 3">H3</strain>
    </source>
</reference>
<name>A0A3G9GDY1_9NEIS</name>
<evidence type="ECO:0000313" key="2">
    <source>
        <dbReference type="EMBL" id="BBF84869.1"/>
    </source>
</evidence>
<evidence type="ECO:0000313" key="3">
    <source>
        <dbReference type="Proteomes" id="UP000198290"/>
    </source>
</evidence>
<reference evidence="3" key="1">
    <citation type="journal article" date="2017" name="Biotechnol. Biofuels">
        <title>Evaluation of environmental bacterial communities as a factor affecting the growth of duckweed Lemna minor.</title>
        <authorList>
            <person name="Ishizawa H."/>
            <person name="Kuroda M."/>
            <person name="Morikawa M."/>
            <person name="Ike M."/>
        </authorList>
    </citation>
    <scope>NUCLEOTIDE SEQUENCE [LARGE SCALE GENOMIC DNA]</scope>
    <source>
        <strain evidence="3">H3</strain>
    </source>
</reference>
<protein>
    <submittedName>
        <fullName evidence="2">Uncharacterized protein</fullName>
    </submittedName>
</protein>
<feature type="compositionally biased region" description="Acidic residues" evidence="1">
    <location>
        <begin position="1"/>
        <end position="10"/>
    </location>
</feature>
<dbReference type="KEGG" id="amah:DLM_1245"/>
<evidence type="ECO:0000256" key="1">
    <source>
        <dbReference type="SAM" id="MobiDB-lite"/>
    </source>
</evidence>
<gene>
    <name evidence="2" type="ORF">DLM_1245</name>
</gene>